<protein>
    <submittedName>
        <fullName evidence="1">Uncharacterized protein</fullName>
    </submittedName>
</protein>
<name>A0ABN9Y436_9DINO</name>
<sequence length="335" mass="36669">MLEAIDERPVQLRQRDMQANQSEGKAWACAAANEKASSAAFGFIRSGNQVQPSVFEVLGEEQAGLGWDKMHPRQLRWLPMRYQSRFLNALHAWERGPIDSSLFPIPISLLPKCLGKTCDRAGHVHNLLAPHCVQVEGVASGTAAPDLSRCNDHVSHGILRREAKATKFPLALLRALCCAYRLGRRAQHLVALSVVVHSHGAIAAGCSCALGLAKLMVHTLLMEKVRRYHLVRAQSLVDDQLLQAFGTARLVPAALRFLADGFTERKLQVNWDKTGWLTGDAELAGILAKSWDGELSVPGASAAWVAMARQGCCAALWGKISVFRKLRSRLSACMP</sequence>
<evidence type="ECO:0000313" key="2">
    <source>
        <dbReference type="Proteomes" id="UP001189429"/>
    </source>
</evidence>
<proteinExistence type="predicted"/>
<keyword evidence="2" id="KW-1185">Reference proteome</keyword>
<accession>A0ABN9Y436</accession>
<organism evidence="1 2">
    <name type="scientific">Prorocentrum cordatum</name>
    <dbReference type="NCBI Taxonomy" id="2364126"/>
    <lineage>
        <taxon>Eukaryota</taxon>
        <taxon>Sar</taxon>
        <taxon>Alveolata</taxon>
        <taxon>Dinophyceae</taxon>
        <taxon>Prorocentrales</taxon>
        <taxon>Prorocentraceae</taxon>
        <taxon>Prorocentrum</taxon>
    </lineage>
</organism>
<dbReference type="Proteomes" id="UP001189429">
    <property type="component" value="Unassembled WGS sequence"/>
</dbReference>
<dbReference type="EMBL" id="CAUYUJ010021570">
    <property type="protein sequence ID" value="CAK0905496.1"/>
    <property type="molecule type" value="Genomic_DNA"/>
</dbReference>
<reference evidence="1" key="1">
    <citation type="submission" date="2023-10" db="EMBL/GenBank/DDBJ databases">
        <authorList>
            <person name="Chen Y."/>
            <person name="Shah S."/>
            <person name="Dougan E. K."/>
            <person name="Thang M."/>
            <person name="Chan C."/>
        </authorList>
    </citation>
    <scope>NUCLEOTIDE SEQUENCE [LARGE SCALE GENOMIC DNA]</scope>
</reference>
<evidence type="ECO:0000313" key="1">
    <source>
        <dbReference type="EMBL" id="CAK0905496.1"/>
    </source>
</evidence>
<gene>
    <name evidence="1" type="ORF">PCOR1329_LOCUS81190</name>
</gene>
<comment type="caution">
    <text evidence="1">The sequence shown here is derived from an EMBL/GenBank/DDBJ whole genome shotgun (WGS) entry which is preliminary data.</text>
</comment>